<name>A0A3M7SXM7_BRAPC</name>
<organism evidence="1 2">
    <name type="scientific">Brachionus plicatilis</name>
    <name type="common">Marine rotifer</name>
    <name type="synonym">Brachionus muelleri</name>
    <dbReference type="NCBI Taxonomy" id="10195"/>
    <lineage>
        <taxon>Eukaryota</taxon>
        <taxon>Metazoa</taxon>
        <taxon>Spiralia</taxon>
        <taxon>Gnathifera</taxon>
        <taxon>Rotifera</taxon>
        <taxon>Eurotatoria</taxon>
        <taxon>Monogononta</taxon>
        <taxon>Pseudotrocha</taxon>
        <taxon>Ploima</taxon>
        <taxon>Brachionidae</taxon>
        <taxon>Brachionus</taxon>
    </lineage>
</organism>
<dbReference type="Proteomes" id="UP000276133">
    <property type="component" value="Unassembled WGS sequence"/>
</dbReference>
<comment type="caution">
    <text evidence="1">The sequence shown here is derived from an EMBL/GenBank/DDBJ whole genome shotgun (WGS) entry which is preliminary data.</text>
</comment>
<proteinExistence type="predicted"/>
<dbReference type="EMBL" id="REGN01000642">
    <property type="protein sequence ID" value="RNA40445.1"/>
    <property type="molecule type" value="Genomic_DNA"/>
</dbReference>
<evidence type="ECO:0000313" key="1">
    <source>
        <dbReference type="EMBL" id="RNA40445.1"/>
    </source>
</evidence>
<reference evidence="1 2" key="1">
    <citation type="journal article" date="2018" name="Sci. Rep.">
        <title>Genomic signatures of local adaptation to the degree of environmental predictability in rotifers.</title>
        <authorList>
            <person name="Franch-Gras L."/>
            <person name="Hahn C."/>
            <person name="Garcia-Roger E.M."/>
            <person name="Carmona M.J."/>
            <person name="Serra M."/>
            <person name="Gomez A."/>
        </authorList>
    </citation>
    <scope>NUCLEOTIDE SEQUENCE [LARGE SCALE GENOMIC DNA]</scope>
    <source>
        <strain evidence="1">HYR1</strain>
    </source>
</reference>
<dbReference type="AlphaFoldDB" id="A0A3M7SXM7"/>
<keyword evidence="2" id="KW-1185">Reference proteome</keyword>
<protein>
    <submittedName>
        <fullName evidence="1">Uncharacterized protein</fullName>
    </submittedName>
</protein>
<evidence type="ECO:0000313" key="2">
    <source>
        <dbReference type="Proteomes" id="UP000276133"/>
    </source>
</evidence>
<sequence length="70" mass="8237">MVTSKLRDFIHSLSVLRKKSAIFAVIVMFKSKSLLILENWMVELELNMYISNFLKLAFLKANGHRYPEYV</sequence>
<gene>
    <name evidence="1" type="ORF">BpHYR1_013663</name>
</gene>
<accession>A0A3M7SXM7</accession>